<evidence type="ECO:0008006" key="2">
    <source>
        <dbReference type="Google" id="ProtNLM"/>
    </source>
</evidence>
<dbReference type="Pfam" id="PF09778">
    <property type="entry name" value="Guanylate_cyc_2"/>
    <property type="match status" value="1"/>
</dbReference>
<proteinExistence type="predicted"/>
<dbReference type="EMBL" id="GALX01001291">
    <property type="protein sequence ID" value="JAB67175.1"/>
    <property type="molecule type" value="Transcribed_RNA"/>
</dbReference>
<dbReference type="Gene3D" id="3.90.70.10">
    <property type="entry name" value="Cysteine proteinases"/>
    <property type="match status" value="1"/>
</dbReference>
<dbReference type="InterPro" id="IPR018616">
    <property type="entry name" value="GUCD1"/>
</dbReference>
<feature type="non-terminal residue" evidence="1">
    <location>
        <position position="1"/>
    </location>
</feature>
<dbReference type="PANTHER" id="PTHR31400:SF1">
    <property type="entry name" value="PROTEIN GUCD1"/>
    <property type="match status" value="1"/>
</dbReference>
<accession>V5GAM6</accession>
<name>V5GAM6_ANOGL</name>
<protein>
    <recommendedName>
        <fullName evidence="2">Protein GUCD1</fullName>
    </recommendedName>
</protein>
<dbReference type="AlphaFoldDB" id="V5GAM6"/>
<dbReference type="PANTHER" id="PTHR31400">
    <property type="entry name" value="GUANYLYL CYCLASE DOMAIN CONTAINING PROTEIN 1 GUCD1"/>
    <property type="match status" value="1"/>
</dbReference>
<sequence>KTSSLEVLMSINIAHHISICYYFDNTYSHIISFKKTCFVKRELGVKMRRKIALKPGQPEKIHIQLSHYKQKYNWDCGVSCVLMVLSRKNRHEFLKNFAHICKSEGFNKSTWTIDLCYLLKKYNVEHVFYTITLGVHEGYRGNSFYNNVLTKDEHRVKAKFKDAANVGIYVKKKSVTLVDILAHLVNGPVIVLTNARVLSCDICKFNKISSELRKCIPWPSTYQGHYVVICGYDIHTRKVFYRNPSFGDHVCLMSLESLDQARKCYGTDEDIIFIFN</sequence>
<evidence type="ECO:0000313" key="1">
    <source>
        <dbReference type="EMBL" id="JAB67175.1"/>
    </source>
</evidence>
<gene>
    <name evidence="1" type="primary">CV013</name>
</gene>
<organism evidence="1">
    <name type="scientific">Anoplophora glabripennis</name>
    <name type="common">Asian longhorn beetle</name>
    <name type="synonym">Anoplophora nobilis</name>
    <dbReference type="NCBI Taxonomy" id="217634"/>
    <lineage>
        <taxon>Eukaryota</taxon>
        <taxon>Metazoa</taxon>
        <taxon>Ecdysozoa</taxon>
        <taxon>Arthropoda</taxon>
        <taxon>Hexapoda</taxon>
        <taxon>Insecta</taxon>
        <taxon>Pterygota</taxon>
        <taxon>Neoptera</taxon>
        <taxon>Endopterygota</taxon>
        <taxon>Coleoptera</taxon>
        <taxon>Polyphaga</taxon>
        <taxon>Cucujiformia</taxon>
        <taxon>Chrysomeloidea</taxon>
        <taxon>Cerambycidae</taxon>
        <taxon>Lamiinae</taxon>
        <taxon>Lamiini</taxon>
        <taxon>Anoplophora</taxon>
    </lineage>
</organism>
<reference evidence="1" key="1">
    <citation type="submission" date="2013-07" db="EMBL/GenBank/DDBJ databases">
        <title>Midgut Transcriptome Profiling of Anoplphora glabripennis, a Lignocellulose Degrading, Wood-Boring Cerambycid.</title>
        <authorList>
            <person name="Scully E.D."/>
            <person name="Hoover K."/>
            <person name="Carlson J.E."/>
            <person name="Tien M."/>
            <person name="Geib S.M."/>
        </authorList>
    </citation>
    <scope>NUCLEOTIDE SEQUENCE</scope>
</reference>